<evidence type="ECO:0000313" key="2">
    <source>
        <dbReference type="Proteomes" id="UP000582974"/>
    </source>
</evidence>
<dbReference type="AlphaFoldDB" id="A0A838ABW4"/>
<gene>
    <name evidence="1" type="ORF">H0B56_14340</name>
</gene>
<proteinExistence type="predicted"/>
<sequence>MEVVERRTVRVLSDGLDEHDQDWKDPVKTAPLDPFRGSRRLTMRYR</sequence>
<dbReference type="EMBL" id="JACCKD010000005">
    <property type="protein sequence ID" value="MBA0126727.1"/>
    <property type="molecule type" value="Genomic_DNA"/>
</dbReference>
<name>A0A838ABW4_9PSEU</name>
<comment type="caution">
    <text evidence="1">The sequence shown here is derived from an EMBL/GenBank/DDBJ whole genome shotgun (WGS) entry which is preliminary data.</text>
</comment>
<accession>A0A838ABW4</accession>
<organism evidence="1 2">
    <name type="scientific">Haloechinothrix aidingensis</name>
    <dbReference type="NCBI Taxonomy" id="2752311"/>
    <lineage>
        <taxon>Bacteria</taxon>
        <taxon>Bacillati</taxon>
        <taxon>Actinomycetota</taxon>
        <taxon>Actinomycetes</taxon>
        <taxon>Pseudonocardiales</taxon>
        <taxon>Pseudonocardiaceae</taxon>
        <taxon>Haloechinothrix</taxon>
    </lineage>
</organism>
<dbReference type="Proteomes" id="UP000582974">
    <property type="component" value="Unassembled WGS sequence"/>
</dbReference>
<dbReference type="RefSeq" id="WP_180893578.1">
    <property type="nucleotide sequence ID" value="NZ_JACCKD010000005.1"/>
</dbReference>
<keyword evidence="2" id="KW-1185">Reference proteome</keyword>
<reference evidence="1 2" key="1">
    <citation type="submission" date="2020-07" db="EMBL/GenBank/DDBJ databases">
        <title>Genome of Haloechinothrix sp.</title>
        <authorList>
            <person name="Tang S.-K."/>
            <person name="Yang L."/>
            <person name="Zhu W.-Y."/>
        </authorList>
    </citation>
    <scope>NUCLEOTIDE SEQUENCE [LARGE SCALE GENOMIC DNA]</scope>
    <source>
        <strain evidence="1 2">YIM 98757</strain>
    </source>
</reference>
<protein>
    <submittedName>
        <fullName evidence="1">Uncharacterized protein</fullName>
    </submittedName>
</protein>
<evidence type="ECO:0000313" key="1">
    <source>
        <dbReference type="EMBL" id="MBA0126727.1"/>
    </source>
</evidence>